<feature type="compositionally biased region" description="Polar residues" evidence="1">
    <location>
        <begin position="1"/>
        <end position="12"/>
    </location>
</feature>
<protein>
    <submittedName>
        <fullName evidence="2">Uncharacterized protein</fullName>
    </submittedName>
</protein>
<accession>A0A067SWJ0</accession>
<proteinExistence type="predicted"/>
<dbReference type="HOGENOM" id="CLU_1749790_0_0_1"/>
<sequence length="149" mass="16538">MGKVSSTSSQCSLFHGHSSFKHSPSSRPRLTYASIFNIQYSIFGTTPGRLSFSYSVSSSHQAAYIPQLSLVICLLRRSLFVIAMFVYLHPVRSSGDCGRRALVQLKGELCVGEATKLSRPSRLVCLFAMFTTHAVEYEDVGVVHEERTK</sequence>
<dbReference type="Proteomes" id="UP000027222">
    <property type="component" value="Unassembled WGS sequence"/>
</dbReference>
<name>A0A067SWJ0_GALM3</name>
<dbReference type="AlphaFoldDB" id="A0A067SWJ0"/>
<dbReference type="EMBL" id="KL142394">
    <property type="protein sequence ID" value="KDR71133.1"/>
    <property type="molecule type" value="Genomic_DNA"/>
</dbReference>
<reference evidence="3" key="1">
    <citation type="journal article" date="2014" name="Proc. Natl. Acad. Sci. U.S.A.">
        <title>Extensive sampling of basidiomycete genomes demonstrates inadequacy of the white-rot/brown-rot paradigm for wood decay fungi.</title>
        <authorList>
            <person name="Riley R."/>
            <person name="Salamov A.A."/>
            <person name="Brown D.W."/>
            <person name="Nagy L.G."/>
            <person name="Floudas D."/>
            <person name="Held B.W."/>
            <person name="Levasseur A."/>
            <person name="Lombard V."/>
            <person name="Morin E."/>
            <person name="Otillar R."/>
            <person name="Lindquist E.A."/>
            <person name="Sun H."/>
            <person name="LaButti K.M."/>
            <person name="Schmutz J."/>
            <person name="Jabbour D."/>
            <person name="Luo H."/>
            <person name="Baker S.E."/>
            <person name="Pisabarro A.G."/>
            <person name="Walton J.D."/>
            <person name="Blanchette R.A."/>
            <person name="Henrissat B."/>
            <person name="Martin F."/>
            <person name="Cullen D."/>
            <person name="Hibbett D.S."/>
            <person name="Grigoriev I.V."/>
        </authorList>
    </citation>
    <scope>NUCLEOTIDE SEQUENCE [LARGE SCALE GENOMIC DNA]</scope>
    <source>
        <strain evidence="3">CBS 339.88</strain>
    </source>
</reference>
<keyword evidence="3" id="KW-1185">Reference proteome</keyword>
<organism evidence="2 3">
    <name type="scientific">Galerina marginata (strain CBS 339.88)</name>
    <dbReference type="NCBI Taxonomy" id="685588"/>
    <lineage>
        <taxon>Eukaryota</taxon>
        <taxon>Fungi</taxon>
        <taxon>Dikarya</taxon>
        <taxon>Basidiomycota</taxon>
        <taxon>Agaricomycotina</taxon>
        <taxon>Agaricomycetes</taxon>
        <taxon>Agaricomycetidae</taxon>
        <taxon>Agaricales</taxon>
        <taxon>Agaricineae</taxon>
        <taxon>Strophariaceae</taxon>
        <taxon>Galerina</taxon>
    </lineage>
</organism>
<evidence type="ECO:0000313" key="2">
    <source>
        <dbReference type="EMBL" id="KDR71133.1"/>
    </source>
</evidence>
<evidence type="ECO:0000313" key="3">
    <source>
        <dbReference type="Proteomes" id="UP000027222"/>
    </source>
</evidence>
<feature type="region of interest" description="Disordered" evidence="1">
    <location>
        <begin position="1"/>
        <end position="27"/>
    </location>
</feature>
<gene>
    <name evidence="2" type="ORF">GALMADRAFT_229777</name>
</gene>
<evidence type="ECO:0000256" key="1">
    <source>
        <dbReference type="SAM" id="MobiDB-lite"/>
    </source>
</evidence>